<gene>
    <name evidence="2" type="ORF">LAC1533_1575</name>
</gene>
<dbReference type="InterPro" id="IPR039519">
    <property type="entry name" value="YokE-like_PH"/>
</dbReference>
<protein>
    <recommendedName>
        <fullName evidence="1">YokE-like PH domain-containing protein</fullName>
    </recommendedName>
</protein>
<dbReference type="GeneID" id="95349667"/>
<evidence type="ECO:0000313" key="3">
    <source>
        <dbReference type="Proteomes" id="UP000190935"/>
    </source>
</evidence>
<evidence type="ECO:0000313" key="2">
    <source>
        <dbReference type="EMBL" id="SFV40995.1"/>
    </source>
</evidence>
<evidence type="ECO:0000259" key="1">
    <source>
        <dbReference type="Pfam" id="PF14470"/>
    </source>
</evidence>
<organism evidence="2 3">
    <name type="scientific">Ligilactobacillus acidipiscis</name>
    <dbReference type="NCBI Taxonomy" id="89059"/>
    <lineage>
        <taxon>Bacteria</taxon>
        <taxon>Bacillati</taxon>
        <taxon>Bacillota</taxon>
        <taxon>Bacilli</taxon>
        <taxon>Lactobacillales</taxon>
        <taxon>Lactobacillaceae</taxon>
        <taxon>Ligilactobacillus</taxon>
    </lineage>
</organism>
<reference evidence="3" key="1">
    <citation type="submission" date="2016-11" db="EMBL/GenBank/DDBJ databases">
        <authorList>
            <person name="Papadimitriou K."/>
        </authorList>
    </citation>
    <scope>NUCLEOTIDE SEQUENCE [LARGE SCALE GENOMIC DNA]</scope>
    <source>
        <strain evidence="3">ACA-DC 1533</strain>
    </source>
</reference>
<dbReference type="Pfam" id="PF14470">
    <property type="entry name" value="bPH_3"/>
    <property type="match status" value="1"/>
</dbReference>
<dbReference type="Proteomes" id="UP000190935">
    <property type="component" value="Chromosome I"/>
</dbReference>
<dbReference type="KEGG" id="laca:LAC1533_1575"/>
<accession>A0A1K1KQ43</accession>
<feature type="domain" description="YokE-like PH" evidence="1">
    <location>
        <begin position="32"/>
        <end position="122"/>
    </location>
</feature>
<dbReference type="EMBL" id="LT630287">
    <property type="protein sequence ID" value="SFV40995.1"/>
    <property type="molecule type" value="Genomic_DNA"/>
</dbReference>
<dbReference type="AlphaFoldDB" id="A0A1K1KQ43"/>
<proteinExistence type="predicted"/>
<sequence length="165" mass="18304">MDLETVQQQFKNANVSDTFGTRKEVKYLPEILSDDEIIQYATSGLVEGNTVLVVCTNERVLFVDKGMVYGVRSNEIPLDMVNGVSYSKGMLMGNIIVTNGAKDTLIKDVSKETAPLMVDAIKRSAKEYKRKLHQASQSSIETDNISMLISQNEKIISLLKQIAAK</sequence>
<dbReference type="RefSeq" id="WP_079579299.1">
    <property type="nucleotide sequence ID" value="NZ_JBHUGU010000002.1"/>
</dbReference>
<name>A0A1K1KQ43_9LACO</name>